<evidence type="ECO:0000256" key="6">
    <source>
        <dbReference type="SAM" id="Phobius"/>
    </source>
</evidence>
<feature type="transmembrane region" description="Helical" evidence="6">
    <location>
        <begin position="110"/>
        <end position="130"/>
    </location>
</feature>
<dbReference type="Gene3D" id="1.20.1250.20">
    <property type="entry name" value="MFS general substrate transporter like domains"/>
    <property type="match status" value="1"/>
</dbReference>
<dbReference type="InterPro" id="IPR005829">
    <property type="entry name" value="Sugar_transporter_CS"/>
</dbReference>
<gene>
    <name evidence="8" type="primary">NDAI0D01680</name>
    <name evidence="8" type="ordered locus">NDAI_0D01680</name>
</gene>
<dbReference type="PANTHER" id="PTHR23502:SF7">
    <property type="entry name" value="DRUG_PROTON ANTIPORTER YHK8-RELATED"/>
    <property type="match status" value="1"/>
</dbReference>
<keyword evidence="9" id="KW-1185">Reference proteome</keyword>
<keyword evidence="2 6" id="KW-0812">Transmembrane</keyword>
<accession>G0W9M1</accession>
<dbReference type="RefSeq" id="XP_003669725.1">
    <property type="nucleotide sequence ID" value="XM_003669677.1"/>
</dbReference>
<dbReference type="InterPro" id="IPR011701">
    <property type="entry name" value="MFS"/>
</dbReference>
<feature type="transmembrane region" description="Helical" evidence="6">
    <location>
        <begin position="172"/>
        <end position="192"/>
    </location>
</feature>
<dbReference type="SUPFAM" id="SSF103473">
    <property type="entry name" value="MFS general substrate transporter"/>
    <property type="match status" value="1"/>
</dbReference>
<dbReference type="GO" id="GO:0140115">
    <property type="term" value="P:export across plasma membrane"/>
    <property type="evidence" value="ECO:0007669"/>
    <property type="project" value="UniProtKB-ARBA"/>
</dbReference>
<dbReference type="PROSITE" id="PS00216">
    <property type="entry name" value="SUGAR_TRANSPORT_1"/>
    <property type="match status" value="1"/>
</dbReference>
<proteinExistence type="predicted"/>
<evidence type="ECO:0000256" key="1">
    <source>
        <dbReference type="ARBA" id="ARBA00004141"/>
    </source>
</evidence>
<dbReference type="HOGENOM" id="CLU_008455_11_5_1"/>
<dbReference type="eggNOG" id="KOG0255">
    <property type="taxonomic scope" value="Eukaryota"/>
</dbReference>
<dbReference type="GO" id="GO:0005886">
    <property type="term" value="C:plasma membrane"/>
    <property type="evidence" value="ECO:0007669"/>
    <property type="project" value="TreeGrafter"/>
</dbReference>
<feature type="compositionally biased region" description="Polar residues" evidence="5">
    <location>
        <begin position="1"/>
        <end position="21"/>
    </location>
</feature>
<dbReference type="OrthoDB" id="9986881at2759"/>
<organism evidence="8 9">
    <name type="scientific">Naumovozyma dairenensis (strain ATCC 10597 / BCRC 20456 / CBS 421 / NBRC 0211 / NRRL Y-12639)</name>
    <name type="common">Saccharomyces dairenensis</name>
    <dbReference type="NCBI Taxonomy" id="1071378"/>
    <lineage>
        <taxon>Eukaryota</taxon>
        <taxon>Fungi</taxon>
        <taxon>Dikarya</taxon>
        <taxon>Ascomycota</taxon>
        <taxon>Saccharomycotina</taxon>
        <taxon>Saccharomycetes</taxon>
        <taxon>Saccharomycetales</taxon>
        <taxon>Saccharomycetaceae</taxon>
        <taxon>Naumovozyma</taxon>
    </lineage>
</organism>
<evidence type="ECO:0000256" key="4">
    <source>
        <dbReference type="ARBA" id="ARBA00023136"/>
    </source>
</evidence>
<dbReference type="InterPro" id="IPR020846">
    <property type="entry name" value="MFS_dom"/>
</dbReference>
<feature type="region of interest" description="Disordered" evidence="5">
    <location>
        <begin position="1"/>
        <end position="45"/>
    </location>
</feature>
<dbReference type="Proteomes" id="UP000000689">
    <property type="component" value="Chromosome 4"/>
</dbReference>
<protein>
    <recommendedName>
        <fullName evidence="7">Major facilitator superfamily (MFS) profile domain-containing protein</fullName>
    </recommendedName>
</protein>
<reference evidence="8 9" key="1">
    <citation type="journal article" date="2011" name="Proc. Natl. Acad. Sci. U.S.A.">
        <title>Evolutionary erosion of yeast sex chromosomes by mating-type switching accidents.</title>
        <authorList>
            <person name="Gordon J.L."/>
            <person name="Armisen D."/>
            <person name="Proux-Wera E."/>
            <person name="Oheigeartaigh S.S."/>
            <person name="Byrne K.P."/>
            <person name="Wolfe K.H."/>
        </authorList>
    </citation>
    <scope>NUCLEOTIDE SEQUENCE [LARGE SCALE GENOMIC DNA]</scope>
    <source>
        <strain evidence="9">ATCC 10597 / BCRC 20456 / CBS 421 / NBRC 0211 / NRRL Y-12639</strain>
    </source>
</reference>
<dbReference type="PROSITE" id="PS50850">
    <property type="entry name" value="MFS"/>
    <property type="match status" value="1"/>
</dbReference>
<evidence type="ECO:0000256" key="3">
    <source>
        <dbReference type="ARBA" id="ARBA00022989"/>
    </source>
</evidence>
<dbReference type="GO" id="GO:0022857">
    <property type="term" value="F:transmembrane transporter activity"/>
    <property type="evidence" value="ECO:0007669"/>
    <property type="project" value="InterPro"/>
</dbReference>
<dbReference type="PANTHER" id="PTHR23502">
    <property type="entry name" value="MAJOR FACILITATOR SUPERFAMILY"/>
    <property type="match status" value="1"/>
</dbReference>
<dbReference type="KEGG" id="ndi:NDAI_0D01680"/>
<dbReference type="OMA" id="HELQAPM"/>
<dbReference type="Pfam" id="PF07690">
    <property type="entry name" value="MFS_1"/>
    <property type="match status" value="1"/>
</dbReference>
<feature type="transmembrane region" description="Helical" evidence="6">
    <location>
        <begin position="230"/>
        <end position="250"/>
    </location>
</feature>
<keyword evidence="3 6" id="KW-1133">Transmembrane helix</keyword>
<feature type="transmembrane region" description="Helical" evidence="6">
    <location>
        <begin position="300"/>
        <end position="327"/>
    </location>
</feature>
<feature type="transmembrane region" description="Helical" evidence="6">
    <location>
        <begin position="387"/>
        <end position="406"/>
    </location>
</feature>
<dbReference type="GO" id="GO:0042908">
    <property type="term" value="P:xenobiotic transport"/>
    <property type="evidence" value="ECO:0007669"/>
    <property type="project" value="UniProtKB-ARBA"/>
</dbReference>
<feature type="transmembrane region" description="Helical" evidence="6">
    <location>
        <begin position="418"/>
        <end position="440"/>
    </location>
</feature>
<feature type="transmembrane region" description="Helical" evidence="6">
    <location>
        <begin position="75"/>
        <end position="98"/>
    </location>
</feature>
<sequence>MSNTSIETGSSVQIESSSSTLSKEKHITHEEDNKDFEISKNPQSSNVSSFEVSFSLEGEPDPEDIARHLSTLHKYYIACVITFTSLVITIISSCWTFVSPKVIERYHISHEVSVLGITFYIFGLGFGPLFLSPISELYGRRLTFIFSMTLSIIWQCLTTWSHNVVGMMFGRFLSGFFGSAFLSIAGGSISDIFDKATITIPMSLYTLSCFYGPVLGPIVSGALYRENYRWVFATLLIASGVCLVLIIFTIPETYKPILLIKKAERMRKERGDERYCAPLERTRKESSFVSSVLLSSKRPFLLLFLDPMMGVLCFYTGLVLAIVYLYFVAFPYIFKKLYGFGVMQIACCYLGMMVGMTLAAPTSLIFQKRYEMNVIKNNNIRTPEMRFEPLFYGAFCCPIGLMIFAWTCYQNVHWMGPMIGSAIFGSGVFFVFVGVFNYTVDAYRRYAASGMACNSFVRSTMSGIFPLFGLQMYKGMGINWAGFLLAMVTILMIPVPFLFTKYGAYLRSKSPFAWDD</sequence>
<evidence type="ECO:0000256" key="5">
    <source>
        <dbReference type="SAM" id="MobiDB-lite"/>
    </source>
</evidence>
<feature type="transmembrane region" description="Helical" evidence="6">
    <location>
        <begin position="339"/>
        <end position="366"/>
    </location>
</feature>
<evidence type="ECO:0000256" key="2">
    <source>
        <dbReference type="ARBA" id="ARBA00022692"/>
    </source>
</evidence>
<evidence type="ECO:0000259" key="7">
    <source>
        <dbReference type="PROSITE" id="PS50850"/>
    </source>
</evidence>
<dbReference type="FunFam" id="1.20.1250.20:FF:000082">
    <property type="entry name" value="MFS multidrug transporter, putative"/>
    <property type="match status" value="1"/>
</dbReference>
<name>G0W9M1_NAUDC</name>
<dbReference type="AlphaFoldDB" id="G0W9M1"/>
<dbReference type="InterPro" id="IPR036259">
    <property type="entry name" value="MFS_trans_sf"/>
</dbReference>
<feature type="domain" description="Major facilitator superfamily (MFS) profile" evidence="7">
    <location>
        <begin position="71"/>
        <end position="504"/>
    </location>
</feature>
<feature type="transmembrane region" description="Helical" evidence="6">
    <location>
        <begin position="142"/>
        <end position="160"/>
    </location>
</feature>
<evidence type="ECO:0000313" key="8">
    <source>
        <dbReference type="EMBL" id="CCD24482.1"/>
    </source>
</evidence>
<comment type="subcellular location">
    <subcellularLocation>
        <location evidence="1">Membrane</location>
        <topology evidence="1">Multi-pass membrane protein</topology>
    </subcellularLocation>
</comment>
<feature type="transmembrane region" description="Helical" evidence="6">
    <location>
        <begin position="204"/>
        <end position="224"/>
    </location>
</feature>
<dbReference type="EMBL" id="HE580270">
    <property type="protein sequence ID" value="CCD24482.1"/>
    <property type="molecule type" value="Genomic_DNA"/>
</dbReference>
<evidence type="ECO:0000313" key="9">
    <source>
        <dbReference type="Proteomes" id="UP000000689"/>
    </source>
</evidence>
<feature type="compositionally biased region" description="Basic and acidic residues" evidence="5">
    <location>
        <begin position="22"/>
        <end position="38"/>
    </location>
</feature>
<dbReference type="GeneID" id="11494986"/>
<feature type="transmembrane region" description="Helical" evidence="6">
    <location>
        <begin position="478"/>
        <end position="499"/>
    </location>
</feature>
<dbReference type="CDD" id="cd17323">
    <property type="entry name" value="MFS_Tpo1_MDR_like"/>
    <property type="match status" value="1"/>
</dbReference>
<keyword evidence="4 6" id="KW-0472">Membrane</keyword>